<dbReference type="GeneID" id="107073641"/>
<name>A0ABM1JBI3_POLDO</name>
<evidence type="ECO:0000259" key="1">
    <source>
        <dbReference type="PROSITE" id="PS50879"/>
    </source>
</evidence>
<protein>
    <submittedName>
        <fullName evidence="3">Uncharacterized protein LOC107073641</fullName>
    </submittedName>
</protein>
<dbReference type="InterPro" id="IPR036397">
    <property type="entry name" value="RNaseH_sf"/>
</dbReference>
<evidence type="ECO:0000313" key="3">
    <source>
        <dbReference type="RefSeq" id="XP_015189821.1"/>
    </source>
</evidence>
<dbReference type="RefSeq" id="XP_015189821.1">
    <property type="nucleotide sequence ID" value="XM_015334335.1"/>
</dbReference>
<dbReference type="Proteomes" id="UP000694924">
    <property type="component" value="Unplaced"/>
</dbReference>
<reference evidence="3" key="1">
    <citation type="submission" date="2025-08" db="UniProtKB">
        <authorList>
            <consortium name="RefSeq"/>
        </authorList>
    </citation>
    <scope>IDENTIFICATION</scope>
    <source>
        <tissue evidence="3">Whole body</tissue>
    </source>
</reference>
<dbReference type="PROSITE" id="PS50879">
    <property type="entry name" value="RNASE_H_1"/>
    <property type="match status" value="1"/>
</dbReference>
<organism evidence="2 3">
    <name type="scientific">Polistes dominula</name>
    <name type="common">European paper wasp</name>
    <name type="synonym">Vespa dominula</name>
    <dbReference type="NCBI Taxonomy" id="743375"/>
    <lineage>
        <taxon>Eukaryota</taxon>
        <taxon>Metazoa</taxon>
        <taxon>Ecdysozoa</taxon>
        <taxon>Arthropoda</taxon>
        <taxon>Hexapoda</taxon>
        <taxon>Insecta</taxon>
        <taxon>Pterygota</taxon>
        <taxon>Neoptera</taxon>
        <taxon>Endopterygota</taxon>
        <taxon>Hymenoptera</taxon>
        <taxon>Apocrita</taxon>
        <taxon>Aculeata</taxon>
        <taxon>Vespoidea</taxon>
        <taxon>Vespidae</taxon>
        <taxon>Polistinae</taxon>
        <taxon>Polistini</taxon>
        <taxon>Polistes</taxon>
    </lineage>
</organism>
<proteinExistence type="predicted"/>
<sequence length="304" mass="32593">MVNAPVQCSACFKTSRKSTVLGVTGAQRSTISSTTMTSSSQIDKPVWYTDGAKAGSNAGAGVWSVGSRTELSYTLTGTASVLQTELFAIGAHSILERGYYGKHIYICSDSHTAFRLVHSTVVKSGLVKDCVDLLTRLGSVNRVRLLWMPSQSGVQSNERAHELARLGASRHDLTGQCHISVDLWVQGPGMRHTKALLSGPSEELGTELINLDRAQLRLVVGLVTGHWHLRKHLTRLGLAQDSVYDGCGEGDTPLHLITQCVGLADVRNDVLGTSDNNFDLGGSGAARLLRFARESGLPAGPLWS</sequence>
<gene>
    <name evidence="3" type="primary">LOC107073641</name>
</gene>
<keyword evidence="2" id="KW-1185">Reference proteome</keyword>
<dbReference type="SUPFAM" id="SSF53098">
    <property type="entry name" value="Ribonuclease H-like"/>
    <property type="match status" value="1"/>
</dbReference>
<dbReference type="InterPro" id="IPR002156">
    <property type="entry name" value="RNaseH_domain"/>
</dbReference>
<dbReference type="Gene3D" id="3.30.420.10">
    <property type="entry name" value="Ribonuclease H-like superfamily/Ribonuclease H"/>
    <property type="match status" value="1"/>
</dbReference>
<feature type="domain" description="RNase H type-1" evidence="1">
    <location>
        <begin position="41"/>
        <end position="169"/>
    </location>
</feature>
<dbReference type="InterPro" id="IPR012337">
    <property type="entry name" value="RNaseH-like_sf"/>
</dbReference>
<accession>A0ABM1JBI3</accession>
<dbReference type="CDD" id="cd09276">
    <property type="entry name" value="Rnase_HI_RT_non_LTR"/>
    <property type="match status" value="1"/>
</dbReference>
<evidence type="ECO:0000313" key="2">
    <source>
        <dbReference type="Proteomes" id="UP000694924"/>
    </source>
</evidence>